<dbReference type="EMBL" id="CDMY01000372">
    <property type="protein sequence ID" value="CEM06874.1"/>
    <property type="molecule type" value="Genomic_DNA"/>
</dbReference>
<keyword evidence="4" id="KW-1185">Reference proteome</keyword>
<feature type="region of interest" description="Disordered" evidence="1">
    <location>
        <begin position="24"/>
        <end position="43"/>
    </location>
</feature>
<dbReference type="InParanoid" id="A0A0G4F4A8"/>
<dbReference type="InterPro" id="IPR010262">
    <property type="entry name" value="Arylsulfotransferase_bact"/>
</dbReference>
<keyword evidence="2" id="KW-0732">Signal</keyword>
<proteinExistence type="predicted"/>
<organism evidence="3 4">
    <name type="scientific">Vitrella brassicaformis (strain CCMP3155)</name>
    <dbReference type="NCBI Taxonomy" id="1169540"/>
    <lineage>
        <taxon>Eukaryota</taxon>
        <taxon>Sar</taxon>
        <taxon>Alveolata</taxon>
        <taxon>Colpodellida</taxon>
        <taxon>Vitrellaceae</taxon>
        <taxon>Vitrella</taxon>
    </lineage>
</organism>
<sequence length="678" mass="76506">MTQLGRLILFPFLLALTPYPALPQGEDGKKTSGQHHRRHKTLRKTSDALKIQPAEPLRHPDVAYLHPPVNASGVSPHTTMAIRFSSVHFNKKKATLLALRDGIRVEGSVTGRHHRAKVNVADDRRTIVLESRAPFSLGERVAVTIDGSQGPHPNHAPIPGFEWSFTIRHEAPPDPARSISAFSSIYGNATLRAQQAGQDGLLDGRTTWAPSKEWGAPGRRVTKSPSNYRTLRKHMPPTIEVLGPVRKGATAGGHIFTESMADAEHPYGSVLMILTEEGEPVWVQREPKNTGFANWSTRDLKVLDNGMLSVHRPSNAGFTLMDKTYKQRRYVRIKGGYRTNSHDLAVRAEDGHALVMGEDIRKGVHGTIIQEQDANGHVVFEWNSWNHLPNQFRDSVFQKRNGEWDHMHPNTLSWHPDGNIILSLRHLSEIIKISRKTGEVMWIMGGKSNQFDFVNDHGFSMQHDARMPAPNKITLFDNGNLRTPRESRAVEYVVDEARKKVTKVWEHKHDPPMFGMACGNVQTLPNSNKVISWGGFFFSHPKNAPFYTEVTRSGEQLMEMRFVNSFQLQSYRSFRHDWHGAVPHFPPTLLLEDGHLFYSWNGDTTTSKWNVFANDVRIASHLRTKFEHNTPVRPDNKCVKYFVVALDKAGQRLRTSNIVVSQACKKGDTPKTKATENT</sequence>
<dbReference type="Proteomes" id="UP000041254">
    <property type="component" value="Unassembled WGS sequence"/>
</dbReference>
<dbReference type="STRING" id="1169540.A0A0G4F4A8"/>
<dbReference type="PANTHER" id="PTHR35340:SF5">
    <property type="entry name" value="ASST-DOMAIN-CONTAINING PROTEIN"/>
    <property type="match status" value="1"/>
</dbReference>
<evidence type="ECO:0000256" key="1">
    <source>
        <dbReference type="SAM" id="MobiDB-lite"/>
    </source>
</evidence>
<evidence type="ECO:0000313" key="3">
    <source>
        <dbReference type="EMBL" id="CEM06874.1"/>
    </source>
</evidence>
<feature type="region of interest" description="Disordered" evidence="1">
    <location>
        <begin position="209"/>
        <end position="231"/>
    </location>
</feature>
<feature type="signal peptide" evidence="2">
    <location>
        <begin position="1"/>
        <end position="23"/>
    </location>
</feature>
<evidence type="ECO:0008006" key="5">
    <source>
        <dbReference type="Google" id="ProtNLM"/>
    </source>
</evidence>
<dbReference type="VEuPathDB" id="CryptoDB:Vbra_1301"/>
<name>A0A0G4F4A8_VITBC</name>
<dbReference type="OrthoDB" id="5427350at2759"/>
<dbReference type="AlphaFoldDB" id="A0A0G4F4A8"/>
<evidence type="ECO:0000256" key="2">
    <source>
        <dbReference type="SAM" id="SignalP"/>
    </source>
</evidence>
<gene>
    <name evidence="3" type="ORF">Vbra_1301</name>
</gene>
<protein>
    <recommendedName>
        <fullName evidence="5">SbsA Ig-like domain-containing protein</fullName>
    </recommendedName>
</protein>
<dbReference type="GO" id="GO:0004062">
    <property type="term" value="F:aryl sulfotransferase activity"/>
    <property type="evidence" value="ECO:0007669"/>
    <property type="project" value="InterPro"/>
</dbReference>
<feature type="compositionally biased region" description="Basic residues" evidence="1">
    <location>
        <begin position="32"/>
        <end position="43"/>
    </location>
</feature>
<dbReference type="InterPro" id="IPR053143">
    <property type="entry name" value="Arylsulfate_ST"/>
</dbReference>
<evidence type="ECO:0000313" key="4">
    <source>
        <dbReference type="Proteomes" id="UP000041254"/>
    </source>
</evidence>
<dbReference type="PhylomeDB" id="A0A0G4F4A8"/>
<reference evidence="3 4" key="1">
    <citation type="submission" date="2014-11" db="EMBL/GenBank/DDBJ databases">
        <authorList>
            <person name="Zhu J."/>
            <person name="Qi W."/>
            <person name="Song R."/>
        </authorList>
    </citation>
    <scope>NUCLEOTIDE SEQUENCE [LARGE SCALE GENOMIC DNA]</scope>
</reference>
<accession>A0A0G4F4A8</accession>
<dbReference type="InterPro" id="IPR011044">
    <property type="entry name" value="Quino_amine_DH_bsu"/>
</dbReference>
<dbReference type="PANTHER" id="PTHR35340">
    <property type="entry name" value="PQQ ENZYME REPEAT PROTEIN-RELATED"/>
    <property type="match status" value="1"/>
</dbReference>
<dbReference type="Pfam" id="PF05935">
    <property type="entry name" value="Arylsulfotrans"/>
    <property type="match status" value="1"/>
</dbReference>
<dbReference type="SUPFAM" id="SSF50969">
    <property type="entry name" value="YVTN repeat-like/Quinoprotein amine dehydrogenase"/>
    <property type="match status" value="1"/>
</dbReference>
<feature type="chain" id="PRO_5005188747" description="SbsA Ig-like domain-containing protein" evidence="2">
    <location>
        <begin position="24"/>
        <end position="678"/>
    </location>
</feature>